<gene>
    <name evidence="2" type="ORF">N0V87_005681</name>
</gene>
<feature type="domain" description="Poly(A) RNA polymerase mitochondrial-like central palm" evidence="1">
    <location>
        <begin position="65"/>
        <end position="205"/>
    </location>
</feature>
<dbReference type="InterPro" id="IPR045862">
    <property type="entry name" value="Trf4-like"/>
</dbReference>
<dbReference type="GO" id="GO:0031123">
    <property type="term" value="P:RNA 3'-end processing"/>
    <property type="evidence" value="ECO:0007669"/>
    <property type="project" value="TreeGrafter"/>
</dbReference>
<dbReference type="OrthoDB" id="273917at2759"/>
<dbReference type="AlphaFoldDB" id="A0A9W8WZ30"/>
<dbReference type="GO" id="GO:0043634">
    <property type="term" value="P:polyadenylation-dependent ncRNA catabolic process"/>
    <property type="evidence" value="ECO:0007669"/>
    <property type="project" value="TreeGrafter"/>
</dbReference>
<dbReference type="EMBL" id="JAPEUV010000053">
    <property type="protein sequence ID" value="KAJ4336101.1"/>
    <property type="molecule type" value="Genomic_DNA"/>
</dbReference>
<dbReference type="GO" id="GO:0031499">
    <property type="term" value="C:TRAMP complex"/>
    <property type="evidence" value="ECO:0007669"/>
    <property type="project" value="TreeGrafter"/>
</dbReference>
<dbReference type="GO" id="GO:1990817">
    <property type="term" value="F:poly(A) RNA polymerase activity"/>
    <property type="evidence" value="ECO:0007669"/>
    <property type="project" value="InterPro"/>
</dbReference>
<evidence type="ECO:0000313" key="3">
    <source>
        <dbReference type="Proteomes" id="UP001140562"/>
    </source>
</evidence>
<evidence type="ECO:0000313" key="2">
    <source>
        <dbReference type="EMBL" id="KAJ4336101.1"/>
    </source>
</evidence>
<protein>
    <recommendedName>
        <fullName evidence="1">Poly(A) RNA polymerase mitochondrial-like central palm domain-containing protein</fullName>
    </recommendedName>
</protein>
<dbReference type="InterPro" id="IPR054708">
    <property type="entry name" value="MTPAP-like_central"/>
</dbReference>
<dbReference type="Proteomes" id="UP001140562">
    <property type="component" value="Unassembled WGS sequence"/>
</dbReference>
<dbReference type="PANTHER" id="PTHR23092">
    <property type="entry name" value="POLY(A) RNA POLYMERASE"/>
    <property type="match status" value="1"/>
</dbReference>
<dbReference type="GO" id="GO:0005730">
    <property type="term" value="C:nucleolus"/>
    <property type="evidence" value="ECO:0007669"/>
    <property type="project" value="TreeGrafter"/>
</dbReference>
<dbReference type="PANTHER" id="PTHR23092:SF15">
    <property type="entry name" value="INACTIVE NON-CANONICAL POLY(A) RNA POLYMERASE PROTEIN TRF4-2-RELATED"/>
    <property type="match status" value="1"/>
</dbReference>
<accession>A0A9W8WZ30</accession>
<dbReference type="SUPFAM" id="SSF81631">
    <property type="entry name" value="PAP/OAS1 substrate-binding domain"/>
    <property type="match status" value="1"/>
</dbReference>
<dbReference type="InterPro" id="IPR043519">
    <property type="entry name" value="NT_sf"/>
</dbReference>
<sequence>MGDPYRGSASRYVDKLLKAAYDAYDASEDYQGVMVSAMDLQVDVQDHKLPWNIRAYKELRPDQKLNLEIRKFYEYIRPSPIESVARKHVIEQVCQHVRNYLPGYVLEVFGSERTGLSFARSDIDLRLVPENRYRNSTEAHLPPTPEERFQMKGDLRKLHTRLLSRHKDSYLQPTVLWARYPLISMRDRASGLDIQIVLSNDTTLSRHFIQRYQEEYPFINEVYSVLKATLDVRGLSDVFKGGVGSYPLFMMLVACLKHRPSACNDAQSALLGFLAFWGTFKAQKHGISIEPPEFLANTSPVMSGAAMGNVEKGRTAPSPSWMLKLRDPADETNDLGRRIVAWKHIQATFKYLNRRLHKDLEVNERASLLATFLRVVYNTDERTLRKQLSSYGLSLSEAGAMPDDVYAMSGETLSADHGELDDIAQSIKKYRGPIRKVPFQKGPVADAEAVSRAYEEAKKQPAADIEAAMEAAKTDDVQGINTWLKDIEEASEHKQTGDAFANILGLNKKADK</sequence>
<proteinExistence type="predicted"/>
<evidence type="ECO:0000259" key="1">
    <source>
        <dbReference type="Pfam" id="PF22600"/>
    </source>
</evidence>
<keyword evidence="3" id="KW-1185">Reference proteome</keyword>
<dbReference type="GO" id="GO:0003729">
    <property type="term" value="F:mRNA binding"/>
    <property type="evidence" value="ECO:0007669"/>
    <property type="project" value="TreeGrafter"/>
</dbReference>
<dbReference type="CDD" id="cd05402">
    <property type="entry name" value="NT_PAP_TUTase"/>
    <property type="match status" value="1"/>
</dbReference>
<dbReference type="Gene3D" id="3.30.460.10">
    <property type="entry name" value="Beta Polymerase, domain 2"/>
    <property type="match status" value="1"/>
</dbReference>
<dbReference type="SUPFAM" id="SSF81301">
    <property type="entry name" value="Nucleotidyltransferase"/>
    <property type="match status" value="1"/>
</dbReference>
<organism evidence="2 3">
    <name type="scientific">Didymella glomerata</name>
    <dbReference type="NCBI Taxonomy" id="749621"/>
    <lineage>
        <taxon>Eukaryota</taxon>
        <taxon>Fungi</taxon>
        <taxon>Dikarya</taxon>
        <taxon>Ascomycota</taxon>
        <taxon>Pezizomycotina</taxon>
        <taxon>Dothideomycetes</taxon>
        <taxon>Pleosporomycetidae</taxon>
        <taxon>Pleosporales</taxon>
        <taxon>Pleosporineae</taxon>
        <taxon>Didymellaceae</taxon>
        <taxon>Didymella</taxon>
    </lineage>
</organism>
<comment type="caution">
    <text evidence="2">The sequence shown here is derived from an EMBL/GenBank/DDBJ whole genome shotgun (WGS) entry which is preliminary data.</text>
</comment>
<dbReference type="Gene3D" id="1.10.1410.10">
    <property type="match status" value="1"/>
</dbReference>
<dbReference type="GO" id="GO:0010605">
    <property type="term" value="P:negative regulation of macromolecule metabolic process"/>
    <property type="evidence" value="ECO:0007669"/>
    <property type="project" value="UniProtKB-ARBA"/>
</dbReference>
<name>A0A9W8WZ30_9PLEO</name>
<reference evidence="2" key="1">
    <citation type="submission" date="2022-10" db="EMBL/GenBank/DDBJ databases">
        <title>Tapping the CABI collections for fungal endophytes: first genome assemblies for Collariella, Neodidymelliopsis, Ascochyta clinopodiicola, Didymella pomorum, Didymosphaeria variabile, Neocosmospora piperis and Neocucurbitaria cava.</title>
        <authorList>
            <person name="Hill R."/>
        </authorList>
    </citation>
    <scope>NUCLEOTIDE SEQUENCE</scope>
    <source>
        <strain evidence="2">IMI 360193</strain>
    </source>
</reference>
<dbReference type="Pfam" id="PF22600">
    <property type="entry name" value="MTPAP-like_central"/>
    <property type="match status" value="1"/>
</dbReference>